<dbReference type="InterPro" id="IPR027417">
    <property type="entry name" value="P-loop_NTPase"/>
</dbReference>
<evidence type="ECO:0000313" key="2">
    <source>
        <dbReference type="Proteomes" id="UP000289440"/>
    </source>
</evidence>
<dbReference type="Proteomes" id="UP000289440">
    <property type="component" value="Plasmid 2"/>
</dbReference>
<dbReference type="Gene3D" id="3.40.50.300">
    <property type="entry name" value="P-loop containing nucleotide triphosphate hydrolases"/>
    <property type="match status" value="1"/>
</dbReference>
<dbReference type="OrthoDB" id="9757917at2"/>
<dbReference type="EMBL" id="LR214952">
    <property type="protein sequence ID" value="VEU59878.1"/>
    <property type="molecule type" value="Genomic_DNA"/>
</dbReference>
<dbReference type="AlphaFoldDB" id="A0A449A6M3"/>
<organism evidence="1 2">
    <name type="scientific">Mesomycoplasma neurolyticum</name>
    <dbReference type="NCBI Taxonomy" id="2120"/>
    <lineage>
        <taxon>Bacteria</taxon>
        <taxon>Bacillati</taxon>
        <taxon>Mycoplasmatota</taxon>
        <taxon>Mycoplasmoidales</taxon>
        <taxon>Metamycoplasmataceae</taxon>
        <taxon>Mesomycoplasma</taxon>
    </lineage>
</organism>
<reference evidence="1 2" key="1">
    <citation type="submission" date="2019-01" db="EMBL/GenBank/DDBJ databases">
        <authorList>
            <consortium name="Pathogen Informatics"/>
        </authorList>
    </citation>
    <scope>NUCLEOTIDE SEQUENCE [LARGE SCALE GENOMIC DNA]</scope>
    <source>
        <strain evidence="1 2">NCTC10166</strain>
        <plasmid evidence="2">2</plasmid>
    </source>
</reference>
<dbReference type="RefSeq" id="WP_129720242.1">
    <property type="nucleotide sequence ID" value="NZ_LR214952.1"/>
</dbReference>
<geneLocation type="plasmid" evidence="1">
    <name>2</name>
</geneLocation>
<protein>
    <submittedName>
        <fullName evidence="1">Uncharacterized protein</fullName>
    </submittedName>
</protein>
<proteinExistence type="predicted"/>
<evidence type="ECO:0000313" key="1">
    <source>
        <dbReference type="EMBL" id="VEU59878.1"/>
    </source>
</evidence>
<dbReference type="SUPFAM" id="SSF52540">
    <property type="entry name" value="P-loop containing nucleoside triphosphate hydrolases"/>
    <property type="match status" value="1"/>
</dbReference>
<keyword evidence="1" id="KW-0614">Plasmid</keyword>
<sequence>MQPTSWFSTRSDIEDIELGNIESILNYAVYKGIYSILLDKNYRSNFASLMTFSSKHFYNSKLDVIDKLTTFDEEPIEVYDINGEWKNKSNLEEAKLVVELAQANLSKYNKIIILTFNRPQRELIENIIFNKYLELEKSY</sequence>
<keyword evidence="2" id="KW-1185">Reference proteome</keyword>
<dbReference type="KEGG" id="mnu:NCTC10166_00865"/>
<accession>A0A449A6M3</accession>
<gene>
    <name evidence="1" type="ORF">NCTC10166_00865</name>
</gene>
<name>A0A449A6M3_9BACT</name>